<keyword evidence="3" id="KW-1185">Reference proteome</keyword>
<feature type="transmembrane region" description="Helical" evidence="1">
    <location>
        <begin position="146"/>
        <end position="167"/>
    </location>
</feature>
<name>A0A841CW50_9PSEU</name>
<keyword evidence="1" id="KW-0472">Membrane</keyword>
<dbReference type="EMBL" id="JACHJN010000014">
    <property type="protein sequence ID" value="MBB5960247.1"/>
    <property type="molecule type" value="Genomic_DNA"/>
</dbReference>
<accession>A0A841CW50</accession>
<feature type="transmembrane region" description="Helical" evidence="1">
    <location>
        <begin position="78"/>
        <end position="100"/>
    </location>
</feature>
<keyword evidence="1" id="KW-0812">Transmembrane</keyword>
<organism evidence="2 3">
    <name type="scientific">Saccharothrix tamanrassetensis</name>
    <dbReference type="NCBI Taxonomy" id="1051531"/>
    <lineage>
        <taxon>Bacteria</taxon>
        <taxon>Bacillati</taxon>
        <taxon>Actinomycetota</taxon>
        <taxon>Actinomycetes</taxon>
        <taxon>Pseudonocardiales</taxon>
        <taxon>Pseudonocardiaceae</taxon>
        <taxon>Saccharothrix</taxon>
    </lineage>
</organism>
<evidence type="ECO:0000313" key="2">
    <source>
        <dbReference type="EMBL" id="MBB5960247.1"/>
    </source>
</evidence>
<feature type="transmembrane region" description="Helical" evidence="1">
    <location>
        <begin position="120"/>
        <end position="140"/>
    </location>
</feature>
<reference evidence="2 3" key="1">
    <citation type="submission" date="2020-08" db="EMBL/GenBank/DDBJ databases">
        <title>Genomic Encyclopedia of Type Strains, Phase III (KMG-III): the genomes of soil and plant-associated and newly described type strains.</title>
        <authorList>
            <person name="Whitman W."/>
        </authorList>
    </citation>
    <scope>NUCLEOTIDE SEQUENCE [LARGE SCALE GENOMIC DNA]</scope>
    <source>
        <strain evidence="2 3">CECT 8640</strain>
    </source>
</reference>
<dbReference type="Proteomes" id="UP000547510">
    <property type="component" value="Unassembled WGS sequence"/>
</dbReference>
<dbReference type="InterPro" id="IPR046291">
    <property type="entry name" value="DUF6328"/>
</dbReference>
<dbReference type="Pfam" id="PF19853">
    <property type="entry name" value="DUF6328"/>
    <property type="match status" value="1"/>
</dbReference>
<gene>
    <name evidence="2" type="ORF">FHS29_006870</name>
</gene>
<proteinExistence type="predicted"/>
<dbReference type="RefSeq" id="WP_312865216.1">
    <property type="nucleotide sequence ID" value="NZ_JACHJN010000014.1"/>
</dbReference>
<protein>
    <submittedName>
        <fullName evidence="2">Uncharacterized protein</fullName>
    </submittedName>
</protein>
<comment type="caution">
    <text evidence="2">The sequence shown here is derived from an EMBL/GenBank/DDBJ whole genome shotgun (WGS) entry which is preliminary data.</text>
</comment>
<dbReference type="AlphaFoldDB" id="A0A841CW50"/>
<keyword evidence="1" id="KW-1133">Transmembrane helix</keyword>
<evidence type="ECO:0000256" key="1">
    <source>
        <dbReference type="SAM" id="Phobius"/>
    </source>
</evidence>
<sequence length="185" mass="20496">MATRPLAAPPGWLTTHVDGYSVPVSEAEQSHQRRLARNLNELLQELRVAQAGVQILFGFLLSIAFTERYAEADSYVRTTHMITVLFAAGSVALFTAPASWHRILFRRGRREDIIEVANRFTVVGMGCLAVAMTGTVLLLGEMVVGGWQAVALGVVAALFFGTIWFLLPWRERRHGTAVRDDDDLD</sequence>
<evidence type="ECO:0000313" key="3">
    <source>
        <dbReference type="Proteomes" id="UP000547510"/>
    </source>
</evidence>